<dbReference type="GO" id="GO:0016485">
    <property type="term" value="P:protein processing"/>
    <property type="evidence" value="ECO:0007669"/>
    <property type="project" value="TreeGrafter"/>
</dbReference>
<evidence type="ECO:0000256" key="5">
    <source>
        <dbReference type="ARBA" id="ARBA00022670"/>
    </source>
</evidence>
<evidence type="ECO:0000313" key="14">
    <source>
        <dbReference type="Proteomes" id="UP000515908"/>
    </source>
</evidence>
<dbReference type="PANTHER" id="PTHR22624">
    <property type="entry name" value="CYSTEINE PROTEASE ATG4"/>
    <property type="match status" value="1"/>
</dbReference>
<dbReference type="GO" id="GO:0005737">
    <property type="term" value="C:cytoplasm"/>
    <property type="evidence" value="ECO:0007669"/>
    <property type="project" value="UniProtKB-SubCell"/>
</dbReference>
<dbReference type="SUPFAM" id="SSF54001">
    <property type="entry name" value="Cysteine proteinases"/>
    <property type="match status" value="1"/>
</dbReference>
<keyword evidence="6 11" id="KW-0378">Hydrolase</keyword>
<keyword evidence="5 11" id="KW-0645">Protease</keyword>
<name>S9UK97_9TRYP</name>
<evidence type="ECO:0000256" key="4">
    <source>
        <dbReference type="ARBA" id="ARBA00022490"/>
    </source>
</evidence>
<dbReference type="GO" id="GO:0000423">
    <property type="term" value="P:mitophagy"/>
    <property type="evidence" value="ECO:0007669"/>
    <property type="project" value="TreeGrafter"/>
</dbReference>
<dbReference type="EC" id="3.4.22.-" evidence="11"/>
<organism evidence="13 14">
    <name type="scientific">Angomonas deanei</name>
    <dbReference type="NCBI Taxonomy" id="59799"/>
    <lineage>
        <taxon>Eukaryota</taxon>
        <taxon>Discoba</taxon>
        <taxon>Euglenozoa</taxon>
        <taxon>Kinetoplastea</taxon>
        <taxon>Metakinetoplastina</taxon>
        <taxon>Trypanosomatida</taxon>
        <taxon>Trypanosomatidae</taxon>
        <taxon>Strigomonadinae</taxon>
        <taxon>Angomonas</taxon>
    </lineage>
</organism>
<evidence type="ECO:0000256" key="11">
    <source>
        <dbReference type="RuleBase" id="RU363115"/>
    </source>
</evidence>
<comment type="subcellular location">
    <subcellularLocation>
        <location evidence="1 11">Cytoplasm</location>
    </subcellularLocation>
</comment>
<evidence type="ECO:0000256" key="9">
    <source>
        <dbReference type="ARBA" id="ARBA00023006"/>
    </source>
</evidence>
<dbReference type="AlphaFoldDB" id="S9UK97"/>
<evidence type="ECO:0000313" key="13">
    <source>
        <dbReference type="EMBL" id="CAD2215945.1"/>
    </source>
</evidence>
<dbReference type="GO" id="GO:0000045">
    <property type="term" value="P:autophagosome assembly"/>
    <property type="evidence" value="ECO:0007669"/>
    <property type="project" value="TreeGrafter"/>
</dbReference>
<proteinExistence type="inferred from homology"/>
<accession>S9UK97</accession>
<evidence type="ECO:0000256" key="3">
    <source>
        <dbReference type="ARBA" id="ARBA00022448"/>
    </source>
</evidence>
<evidence type="ECO:0000256" key="7">
    <source>
        <dbReference type="ARBA" id="ARBA00022807"/>
    </source>
</evidence>
<feature type="domain" description="Peptidase C54 catalytic" evidence="12">
    <location>
        <begin position="57"/>
        <end position="310"/>
    </location>
</feature>
<keyword evidence="14" id="KW-1185">Reference proteome</keyword>
<keyword evidence="8 11" id="KW-0653">Protein transport</keyword>
<dbReference type="InterPro" id="IPR046792">
    <property type="entry name" value="Peptidase_C54_cat"/>
</dbReference>
<dbReference type="GO" id="GO:0004197">
    <property type="term" value="F:cysteine-type endopeptidase activity"/>
    <property type="evidence" value="ECO:0007669"/>
    <property type="project" value="TreeGrafter"/>
</dbReference>
<dbReference type="GO" id="GO:0034727">
    <property type="term" value="P:piecemeal microautophagy of the nucleus"/>
    <property type="evidence" value="ECO:0007669"/>
    <property type="project" value="TreeGrafter"/>
</dbReference>
<dbReference type="EMBL" id="LR877150">
    <property type="protein sequence ID" value="CAD2215945.1"/>
    <property type="molecule type" value="Genomic_DNA"/>
</dbReference>
<evidence type="ECO:0000256" key="1">
    <source>
        <dbReference type="ARBA" id="ARBA00004496"/>
    </source>
</evidence>
<dbReference type="InterPro" id="IPR005078">
    <property type="entry name" value="Peptidase_C54"/>
</dbReference>
<evidence type="ECO:0000256" key="8">
    <source>
        <dbReference type="ARBA" id="ARBA00022927"/>
    </source>
</evidence>
<evidence type="ECO:0000256" key="10">
    <source>
        <dbReference type="ARBA" id="ARBA00029362"/>
    </source>
</evidence>
<dbReference type="InterPro" id="IPR038765">
    <property type="entry name" value="Papain-like_cys_pep_sf"/>
</dbReference>
<keyword evidence="7" id="KW-0788">Thiol protease</keyword>
<dbReference type="VEuPathDB" id="TriTrypDB:ADEAN_000340300"/>
<sequence length="349" mass="38096">MSTSGPVCDGGSVLKLGYNTTYKKRVKVTLNSDEPTIILGFQNPNGYTLTPQRVKTLSRKLLFFSYRRCFAPLADGTTHDTTWGCLIRTSQMLLALALMRYHSRAPGGLSLDSPSVEDIRRRVSLYFRDVPSAPLSIHRVEDAAVSLGCKYATWLSPSQAGSALASVFKALKFDSAFPLPSLVYSSSRVLSKADLAAAVSENPIIILIPLMLGLDTVSGEYQKWLLRYFTFQSACGVAGGRGSASLFFFGCQGSDVLYFDPHYVQKAFTKEGNGGSFEGRCGSMHVAGVSTSMLVGFFIRNVDELEVFCEDIEKSNHLLVFPLISIVSSRQEEVEGSRQDIHSISSASS</sequence>
<evidence type="ECO:0000256" key="2">
    <source>
        <dbReference type="ARBA" id="ARBA00010958"/>
    </source>
</evidence>
<gene>
    <name evidence="13" type="ORF">ADEAN_000340300</name>
</gene>
<keyword evidence="9 11" id="KW-0072">Autophagy</keyword>
<reference evidence="13 14" key="1">
    <citation type="submission" date="2020-08" db="EMBL/GenBank/DDBJ databases">
        <authorList>
            <person name="Newling K."/>
            <person name="Davey J."/>
            <person name="Forrester S."/>
        </authorList>
    </citation>
    <scope>NUCLEOTIDE SEQUENCE [LARGE SCALE GENOMIC DNA]</scope>
    <source>
        <strain evidence="14">Crithidia deanei Carvalho (ATCC PRA-265)</strain>
    </source>
</reference>
<evidence type="ECO:0000256" key="6">
    <source>
        <dbReference type="ARBA" id="ARBA00022801"/>
    </source>
</evidence>
<dbReference type="PANTHER" id="PTHR22624:SF53">
    <property type="entry name" value="CYSTEINE PROTEASE"/>
    <property type="match status" value="1"/>
</dbReference>
<comment type="catalytic activity">
    <reaction evidence="10">
        <text>[protein]-C-terminal L-amino acid-glycyl-phosphatidylethanolamide + H2O = [protein]-C-terminal L-amino acid-glycine + a 1,2-diacyl-sn-glycero-3-phosphoethanolamine</text>
        <dbReference type="Rhea" id="RHEA:67548"/>
        <dbReference type="Rhea" id="RHEA-COMP:17323"/>
        <dbReference type="Rhea" id="RHEA-COMP:17324"/>
        <dbReference type="ChEBI" id="CHEBI:15377"/>
        <dbReference type="ChEBI" id="CHEBI:64612"/>
        <dbReference type="ChEBI" id="CHEBI:172940"/>
        <dbReference type="ChEBI" id="CHEBI:172941"/>
    </reaction>
    <physiologicalReaction direction="left-to-right" evidence="10">
        <dbReference type="Rhea" id="RHEA:67549"/>
    </physiologicalReaction>
</comment>
<dbReference type="GO" id="GO:0015031">
    <property type="term" value="P:protein transport"/>
    <property type="evidence" value="ECO:0007669"/>
    <property type="project" value="UniProtKB-KW"/>
</dbReference>
<keyword evidence="4 11" id="KW-0963">Cytoplasm</keyword>
<protein>
    <recommendedName>
        <fullName evidence="11">Cysteine protease</fullName>
        <ecNumber evidence="11">3.4.22.-</ecNumber>
    </recommendedName>
</protein>
<comment type="similarity">
    <text evidence="2 11">Belongs to the peptidase C54 family.</text>
</comment>
<dbReference type="Proteomes" id="UP000515908">
    <property type="component" value="Chromosome 06"/>
</dbReference>
<comment type="function">
    <text evidence="11">Cysteine protease that plays a key role in autophagy by mediating both proteolytic activation and delipidation of ATG8 family proteins.</text>
</comment>
<dbReference type="GO" id="GO:0035973">
    <property type="term" value="P:aggrephagy"/>
    <property type="evidence" value="ECO:0007669"/>
    <property type="project" value="TreeGrafter"/>
</dbReference>
<dbReference type="Pfam" id="PF03416">
    <property type="entry name" value="Peptidase_C54"/>
    <property type="match status" value="1"/>
</dbReference>
<dbReference type="OrthoDB" id="2960936at2759"/>
<keyword evidence="3" id="KW-0813">Transport</keyword>
<dbReference type="GO" id="GO:0019786">
    <property type="term" value="F:protein-phosphatidylethanolamide deconjugating activity"/>
    <property type="evidence" value="ECO:0007669"/>
    <property type="project" value="InterPro"/>
</dbReference>
<evidence type="ECO:0000259" key="12">
    <source>
        <dbReference type="Pfam" id="PF03416"/>
    </source>
</evidence>